<protein>
    <recommendedName>
        <fullName evidence="4">Prolipoprotein diacylglyceryl transferase</fullName>
    </recommendedName>
</protein>
<keyword evidence="3" id="KW-1185">Reference proteome</keyword>
<evidence type="ECO:0008006" key="4">
    <source>
        <dbReference type="Google" id="ProtNLM"/>
    </source>
</evidence>
<reference evidence="2 3" key="1">
    <citation type="submission" date="2022-12" db="EMBL/GenBank/DDBJ databases">
        <title>Draft genome sequence of Paenibacillus sp. dW9.</title>
        <authorList>
            <person name="Choi E.-W."/>
            <person name="Kim D.-U."/>
        </authorList>
    </citation>
    <scope>NUCLEOTIDE SEQUENCE [LARGE SCALE GENOMIC DNA]</scope>
    <source>
        <strain evidence="3">dW9</strain>
    </source>
</reference>
<dbReference type="Proteomes" id="UP001527882">
    <property type="component" value="Unassembled WGS sequence"/>
</dbReference>
<feature type="transmembrane region" description="Helical" evidence="1">
    <location>
        <begin position="200"/>
        <end position="217"/>
    </location>
</feature>
<comment type="caution">
    <text evidence="2">The sequence shown here is derived from an EMBL/GenBank/DDBJ whole genome shotgun (WGS) entry which is preliminary data.</text>
</comment>
<evidence type="ECO:0000313" key="3">
    <source>
        <dbReference type="Proteomes" id="UP001527882"/>
    </source>
</evidence>
<keyword evidence="1" id="KW-0812">Transmembrane</keyword>
<feature type="transmembrane region" description="Helical" evidence="1">
    <location>
        <begin position="77"/>
        <end position="99"/>
    </location>
</feature>
<feature type="transmembrane region" description="Helical" evidence="1">
    <location>
        <begin position="139"/>
        <end position="157"/>
    </location>
</feature>
<feature type="transmembrane region" description="Helical" evidence="1">
    <location>
        <begin position="169"/>
        <end position="185"/>
    </location>
</feature>
<sequence>MKTLQLGPFLLNTDLIMLILSVLFGYIGLSIRLNGYQTVQTFVKDKFSNALLLWLVIWKFSIIVFDPIPVIKAPLSLIYFNGGEDGMWLAGALSGIYLWSNLRKNLLSVAAMIEFAAITFFCGFSSYQLLMLIGDIHGWQFHVSSAVISMILAGAIFKQKKRDNLSFNLQILLWFSLAQIFSSFLNENRTTVVSGFSETQLIFAMLSLIFLGLISVVDKRRR</sequence>
<proteinExistence type="predicted"/>
<name>A0ABT4QA94_9BACL</name>
<dbReference type="RefSeq" id="WP_269882220.1">
    <property type="nucleotide sequence ID" value="NZ_JAQAGZ010000009.1"/>
</dbReference>
<gene>
    <name evidence="2" type="ORF">O9H85_14890</name>
</gene>
<dbReference type="EMBL" id="JAQAGZ010000009">
    <property type="protein sequence ID" value="MCZ8513696.1"/>
    <property type="molecule type" value="Genomic_DNA"/>
</dbReference>
<feature type="transmembrane region" description="Helical" evidence="1">
    <location>
        <begin position="106"/>
        <end position="127"/>
    </location>
</feature>
<feature type="transmembrane region" description="Helical" evidence="1">
    <location>
        <begin position="47"/>
        <end position="65"/>
    </location>
</feature>
<keyword evidence="1" id="KW-1133">Transmembrane helix</keyword>
<organism evidence="2 3">
    <name type="scientific">Paenibacillus gyeongsangnamensis</name>
    <dbReference type="NCBI Taxonomy" id="3388067"/>
    <lineage>
        <taxon>Bacteria</taxon>
        <taxon>Bacillati</taxon>
        <taxon>Bacillota</taxon>
        <taxon>Bacilli</taxon>
        <taxon>Bacillales</taxon>
        <taxon>Paenibacillaceae</taxon>
        <taxon>Paenibacillus</taxon>
    </lineage>
</organism>
<feature type="transmembrane region" description="Helical" evidence="1">
    <location>
        <begin position="15"/>
        <end position="35"/>
    </location>
</feature>
<keyword evidence="1" id="KW-0472">Membrane</keyword>
<accession>A0ABT4QA94</accession>
<evidence type="ECO:0000256" key="1">
    <source>
        <dbReference type="SAM" id="Phobius"/>
    </source>
</evidence>
<evidence type="ECO:0000313" key="2">
    <source>
        <dbReference type="EMBL" id="MCZ8513696.1"/>
    </source>
</evidence>